<dbReference type="AlphaFoldDB" id="A0A1H7XK04"/>
<sequence>MSAWEAVEAAIDAGDHRLVAARVLELDDEGRRQVAAALPGHLPVARSRAEARAEERRLRRERKAEQAWQEHRLAASKKGRELGDHDRWQWEFKQGWYWDPVRGEDNGWIHAMRVAGAGALGGPAAVVSWLNRRDFRLWRSRVDLVPVLERVLAARPHEWQSDFAVRAARRLRGARGPARAGDAAPLALAMLRRTGATPPEHDPLVVAWVTEPGAAERLHDDPLLDHLLPRLFEAEGVGRALRDERADRPDEGNLLTALRRLAGSGRVSRDLLLDGCVRRFLRGGAAPDLRFFVRLHELLEPAPDEVAGRARDYLRLLPAAPGPVAETALRRLRGIGPLDPADSVEAVQSLLVRAERKLVTAGLTWLDRLAKETPGDLDELAPALAYAFACESADVQGRAVRLAVKHARRFTPAGAKAVRDTIGMLPQDLRETLASVYGGAEPGDAPWEAEAYDGFEPAPLPVPVATRPLPAPVTRAEQLSDTSWHGEADRWERWLAGFVRLCATDPAGLREALARLLREPAHLHGRRTWSHPSQWAEAMAREAVAPGAEPPAGEGGPRAVPSLPEAPAASWERPVPVHPRMPGADRISTPHLLLLSRWAEAYVALRAGALPPYLLAEPTSGTGHLDPAVLVERLAGYERAGAEPMPADLQQALLRLPRDVPAEVAAAAAALPSAAGQAAARWMAGGRPRPVSGVRWADGSGDAPDGGRHGGGPHADAGNGAVPAISAEPTGLGLVDALFSDPGPRRWDEHGCCASMWPGLLPSDRETVALHLVPHLGDQWGSGNVAPDDAQALLRCEGPAGDGVALVLASFLGRRAWDGDLAPGTKLLLDLAARGGLPAERVGAQLAAQLRRSWQKLGPVLASLEGAALNGAHREVWEVLTGFLPGYLPGPGERPHSGHTQALAFALRAARWAGARGTLPCVSEPAARKASSNYVREARRLHAYLS</sequence>
<protein>
    <recommendedName>
        <fullName evidence="2">DUF7824 domain-containing protein</fullName>
    </recommendedName>
</protein>
<dbReference type="STRING" id="46177.SAMN05660976_04851"/>
<evidence type="ECO:0000256" key="1">
    <source>
        <dbReference type="SAM" id="MobiDB-lite"/>
    </source>
</evidence>
<dbReference type="RefSeq" id="WP_091102986.1">
    <property type="nucleotide sequence ID" value="NZ_FOBF01000012.1"/>
</dbReference>
<dbReference type="EMBL" id="FOBF01000012">
    <property type="protein sequence ID" value="SEM34091.1"/>
    <property type="molecule type" value="Genomic_DNA"/>
</dbReference>
<evidence type="ECO:0000313" key="3">
    <source>
        <dbReference type="EMBL" id="SEM34091.1"/>
    </source>
</evidence>
<dbReference type="InterPro" id="IPR056726">
    <property type="entry name" value="DUF7824"/>
</dbReference>
<organism evidence="3 4">
    <name type="scientific">Nonomuraea pusilla</name>
    <dbReference type="NCBI Taxonomy" id="46177"/>
    <lineage>
        <taxon>Bacteria</taxon>
        <taxon>Bacillati</taxon>
        <taxon>Actinomycetota</taxon>
        <taxon>Actinomycetes</taxon>
        <taxon>Streptosporangiales</taxon>
        <taxon>Streptosporangiaceae</taxon>
        <taxon>Nonomuraea</taxon>
    </lineage>
</organism>
<gene>
    <name evidence="3" type="ORF">SAMN05660976_04851</name>
</gene>
<feature type="region of interest" description="Disordered" evidence="1">
    <location>
        <begin position="682"/>
        <end position="725"/>
    </location>
</feature>
<dbReference type="Pfam" id="PF25148">
    <property type="entry name" value="DUF7824"/>
    <property type="match status" value="1"/>
</dbReference>
<feature type="domain" description="DUF7824" evidence="2">
    <location>
        <begin position="596"/>
        <end position="668"/>
    </location>
</feature>
<dbReference type="OrthoDB" id="3245799at2"/>
<dbReference type="Proteomes" id="UP000198953">
    <property type="component" value="Unassembled WGS sequence"/>
</dbReference>
<feature type="compositionally biased region" description="Low complexity" evidence="1">
    <location>
        <begin position="545"/>
        <end position="561"/>
    </location>
</feature>
<evidence type="ECO:0000259" key="2">
    <source>
        <dbReference type="Pfam" id="PF25148"/>
    </source>
</evidence>
<evidence type="ECO:0000313" key="4">
    <source>
        <dbReference type="Proteomes" id="UP000198953"/>
    </source>
</evidence>
<keyword evidence="4" id="KW-1185">Reference proteome</keyword>
<proteinExistence type="predicted"/>
<accession>A0A1H7XK04</accession>
<name>A0A1H7XK04_9ACTN</name>
<reference evidence="3 4" key="1">
    <citation type="submission" date="2016-10" db="EMBL/GenBank/DDBJ databases">
        <authorList>
            <person name="de Groot N.N."/>
        </authorList>
    </citation>
    <scope>NUCLEOTIDE SEQUENCE [LARGE SCALE GENOMIC DNA]</scope>
    <source>
        <strain evidence="3 4">DSM 43357</strain>
    </source>
</reference>
<feature type="region of interest" description="Disordered" evidence="1">
    <location>
        <begin position="545"/>
        <end position="564"/>
    </location>
</feature>